<sequence length="63" mass="6817">MPYVMGDVTGLLGEEIPAIRYGSINRSLAQMLGCCIFRLSSLRARGMRAMLMFGQGGFATKAT</sequence>
<evidence type="ECO:0000313" key="2">
    <source>
        <dbReference type="Proteomes" id="UP000308092"/>
    </source>
</evidence>
<gene>
    <name evidence="1" type="ORF">EYZ11_012723</name>
</gene>
<evidence type="ECO:0000313" key="1">
    <source>
        <dbReference type="EMBL" id="THC87836.1"/>
    </source>
</evidence>
<keyword evidence="2" id="KW-1185">Reference proteome</keyword>
<proteinExistence type="predicted"/>
<dbReference type="EMBL" id="SOSA01001025">
    <property type="protein sequence ID" value="THC87836.1"/>
    <property type="molecule type" value="Genomic_DNA"/>
</dbReference>
<accession>A0A4S3IZH8</accession>
<name>A0A4S3IZH8_9EURO</name>
<dbReference type="Proteomes" id="UP000308092">
    <property type="component" value="Unassembled WGS sequence"/>
</dbReference>
<organism evidence="1 2">
    <name type="scientific">Aspergillus tanneri</name>
    <dbReference type="NCBI Taxonomy" id="1220188"/>
    <lineage>
        <taxon>Eukaryota</taxon>
        <taxon>Fungi</taxon>
        <taxon>Dikarya</taxon>
        <taxon>Ascomycota</taxon>
        <taxon>Pezizomycotina</taxon>
        <taxon>Eurotiomycetes</taxon>
        <taxon>Eurotiomycetidae</taxon>
        <taxon>Eurotiales</taxon>
        <taxon>Aspergillaceae</taxon>
        <taxon>Aspergillus</taxon>
        <taxon>Aspergillus subgen. Circumdati</taxon>
    </lineage>
</organism>
<dbReference type="AlphaFoldDB" id="A0A4S3IZH8"/>
<comment type="caution">
    <text evidence="1">The sequence shown here is derived from an EMBL/GenBank/DDBJ whole genome shotgun (WGS) entry which is preliminary data.</text>
</comment>
<dbReference type="VEuPathDB" id="FungiDB:EYZ11_012723"/>
<reference evidence="1 2" key="1">
    <citation type="submission" date="2019-03" db="EMBL/GenBank/DDBJ databases">
        <title>The genome sequence of a newly discovered highly antifungal drug resistant Aspergillus species, Aspergillus tanneri NIH 1004.</title>
        <authorList>
            <person name="Mounaud S."/>
            <person name="Singh I."/>
            <person name="Joardar V."/>
            <person name="Pakala S."/>
            <person name="Pakala S."/>
            <person name="Venepally P."/>
            <person name="Hoover J."/>
            <person name="Nierman W."/>
            <person name="Chung J."/>
            <person name="Losada L."/>
        </authorList>
    </citation>
    <scope>NUCLEOTIDE SEQUENCE [LARGE SCALE GENOMIC DNA]</scope>
    <source>
        <strain evidence="1 2">NIH1004</strain>
    </source>
</reference>
<protein>
    <submittedName>
        <fullName evidence="1">Uncharacterized protein</fullName>
    </submittedName>
</protein>